<gene>
    <name evidence="3" type="ORF">As57867_011534</name>
</gene>
<proteinExistence type="predicted"/>
<dbReference type="AlphaFoldDB" id="A0A6A4YRQ0"/>
<reference evidence="3" key="1">
    <citation type="submission" date="2019-06" db="EMBL/GenBank/DDBJ databases">
        <title>Genomics analysis of Aphanomyces spp. identifies a new class of oomycete effector associated with host adaptation.</title>
        <authorList>
            <person name="Gaulin E."/>
        </authorList>
    </citation>
    <scope>NUCLEOTIDE SEQUENCE</scope>
    <source>
        <strain evidence="3">CBS 578.67</strain>
    </source>
</reference>
<keyword evidence="1" id="KW-1133">Transmembrane helix</keyword>
<accession>A0A6A4YRQ0</accession>
<evidence type="ECO:0000256" key="1">
    <source>
        <dbReference type="SAM" id="Phobius"/>
    </source>
</evidence>
<dbReference type="EMBL" id="VJMH01005292">
    <property type="protein sequence ID" value="KAF0697784.1"/>
    <property type="molecule type" value="Genomic_DNA"/>
</dbReference>
<keyword evidence="2" id="KW-0732">Signal</keyword>
<feature type="transmembrane region" description="Helical" evidence="1">
    <location>
        <begin position="93"/>
        <end position="116"/>
    </location>
</feature>
<protein>
    <recommendedName>
        <fullName evidence="4">THH1/TOM1/TOM3 domain-containing protein</fullName>
    </recommendedName>
</protein>
<dbReference type="OrthoDB" id="79526at2759"/>
<evidence type="ECO:0000313" key="3">
    <source>
        <dbReference type="EMBL" id="KAF0697784.1"/>
    </source>
</evidence>
<organism evidence="3">
    <name type="scientific">Aphanomyces stellatus</name>
    <dbReference type="NCBI Taxonomy" id="120398"/>
    <lineage>
        <taxon>Eukaryota</taxon>
        <taxon>Sar</taxon>
        <taxon>Stramenopiles</taxon>
        <taxon>Oomycota</taxon>
        <taxon>Saprolegniomycetes</taxon>
        <taxon>Saprolegniales</taxon>
        <taxon>Verrucalvaceae</taxon>
        <taxon>Aphanomyces</taxon>
    </lineage>
</organism>
<feature type="transmembrane region" description="Helical" evidence="1">
    <location>
        <begin position="122"/>
        <end position="142"/>
    </location>
</feature>
<feature type="transmembrane region" description="Helical" evidence="1">
    <location>
        <begin position="250"/>
        <end position="271"/>
    </location>
</feature>
<feature type="transmembrane region" description="Helical" evidence="1">
    <location>
        <begin position="154"/>
        <end position="174"/>
    </location>
</feature>
<name>A0A6A4YRQ0_9STRA</name>
<comment type="caution">
    <text evidence="3">The sequence shown here is derived from an EMBL/GenBank/DDBJ whole genome shotgun (WGS) entry which is preliminary data.</text>
</comment>
<evidence type="ECO:0008006" key="4">
    <source>
        <dbReference type="Google" id="ProtNLM"/>
    </source>
</evidence>
<evidence type="ECO:0000256" key="2">
    <source>
        <dbReference type="SAM" id="SignalP"/>
    </source>
</evidence>
<feature type="signal peptide" evidence="2">
    <location>
        <begin position="1"/>
        <end position="19"/>
    </location>
</feature>
<feature type="transmembrane region" description="Helical" evidence="1">
    <location>
        <begin position="35"/>
        <end position="55"/>
    </location>
</feature>
<feature type="chain" id="PRO_5025454923" description="THH1/TOM1/TOM3 domain-containing protein" evidence="2">
    <location>
        <begin position="20"/>
        <end position="339"/>
    </location>
</feature>
<keyword evidence="1" id="KW-0472">Membrane</keyword>
<keyword evidence="1" id="KW-0812">Transmembrane</keyword>
<feature type="non-terminal residue" evidence="3">
    <location>
        <position position="339"/>
    </location>
</feature>
<sequence>MHFVICLYLSMWIFVILFAKDPDLKFNKILWPQTTIATYTGFIVFHLCAIAAVVVKSWQLHRSGVTHKSPPVERRSLSLEDMSKRMQEYQDEFFIVFNMLEIACQSHQAYAYFATITEPAKAISYLSIVIIYSFASPLILLVRNTRTKTTLINLADSIFSFALSCGHPLFAVLLDLVDCVFHNTSIFHDSHWSTRVALLVRLLTIADAFDYICKCAMHLGTFIALVRLVQALTTPAIGDVSLRISPTKHLLLRVNLWMNVAWACILTIVLVRSLALRHPCPSYCIADVRPLFDDTCQCAYANINCVALNATDPTEFLHPEDVGTHMFYLQISRCDLRTG</sequence>